<evidence type="ECO:0000313" key="6">
    <source>
        <dbReference type="EMBL" id="CCA17079.1"/>
    </source>
</evidence>
<reference evidence="6" key="1">
    <citation type="journal article" date="2011" name="PLoS Biol.">
        <title>Gene gain and loss during evolution of obligate parasitism in the white rust pathogen of Arabidopsis thaliana.</title>
        <authorList>
            <person name="Kemen E."/>
            <person name="Gardiner A."/>
            <person name="Schultz-Larsen T."/>
            <person name="Kemen A.C."/>
            <person name="Balmuth A.L."/>
            <person name="Robert-Seilaniantz A."/>
            <person name="Bailey K."/>
            <person name="Holub E."/>
            <person name="Studholme D.J."/>
            <person name="Maclean D."/>
            <person name="Jones J.D."/>
        </authorList>
    </citation>
    <scope>NUCLEOTIDE SEQUENCE</scope>
</reference>
<dbReference type="GO" id="GO:0016460">
    <property type="term" value="C:myosin II complex"/>
    <property type="evidence" value="ECO:0007669"/>
    <property type="project" value="TreeGrafter"/>
</dbReference>
<protein>
    <recommendedName>
        <fullName evidence="2">Calmodulin</fullName>
    </recommendedName>
</protein>
<feature type="domain" description="EF-hand" evidence="5">
    <location>
        <begin position="8"/>
        <end position="43"/>
    </location>
</feature>
<evidence type="ECO:0000256" key="4">
    <source>
        <dbReference type="ARBA" id="ARBA00022837"/>
    </source>
</evidence>
<dbReference type="Pfam" id="PF00036">
    <property type="entry name" value="EF-hand_1"/>
    <property type="match status" value="1"/>
</dbReference>
<feature type="domain" description="EF-hand" evidence="5">
    <location>
        <begin position="62"/>
        <end position="99"/>
    </location>
</feature>
<dbReference type="SUPFAM" id="SSF47473">
    <property type="entry name" value="EF-hand"/>
    <property type="match status" value="1"/>
</dbReference>
<dbReference type="InterPro" id="IPR050230">
    <property type="entry name" value="CALM/Myosin/TropC-like"/>
</dbReference>
<dbReference type="FunFam" id="1.10.238.10:FF:000001">
    <property type="entry name" value="Calmodulin 1"/>
    <property type="match status" value="1"/>
</dbReference>
<proteinExistence type="inferred from homology"/>
<dbReference type="PROSITE" id="PS00018">
    <property type="entry name" value="EF_HAND_1"/>
    <property type="match status" value="2"/>
</dbReference>
<dbReference type="InterPro" id="IPR002048">
    <property type="entry name" value="EF_hand_dom"/>
</dbReference>
<keyword evidence="3" id="KW-0677">Repeat</keyword>
<keyword evidence="4" id="KW-0106">Calcium</keyword>
<sequence>MAEQLSEEQIGEFKEAFSLFDKDADGMITAKELGTVMHADGTGTINLPELLTIMSRKMRDTDSEVEITEEFRVFDEDENENGLISTAELRDMLKIVERS</sequence>
<reference evidence="6" key="2">
    <citation type="submission" date="2011-02" db="EMBL/GenBank/DDBJ databases">
        <authorList>
            <person name="MacLean D."/>
        </authorList>
    </citation>
    <scope>NUCLEOTIDE SEQUENCE</scope>
</reference>
<accession>F0W7H8</accession>
<evidence type="ECO:0000256" key="3">
    <source>
        <dbReference type="ARBA" id="ARBA00022737"/>
    </source>
</evidence>
<dbReference type="Gene3D" id="1.10.238.10">
    <property type="entry name" value="EF-hand"/>
    <property type="match status" value="2"/>
</dbReference>
<dbReference type="EMBL" id="FR824075">
    <property type="protein sequence ID" value="CCA17079.1"/>
    <property type="molecule type" value="Genomic_DNA"/>
</dbReference>
<name>F0W7H8_9STRA</name>
<dbReference type="GO" id="GO:0005509">
    <property type="term" value="F:calcium ion binding"/>
    <property type="evidence" value="ECO:0007669"/>
    <property type="project" value="InterPro"/>
</dbReference>
<evidence type="ECO:0000256" key="2">
    <source>
        <dbReference type="ARBA" id="ARBA00020786"/>
    </source>
</evidence>
<evidence type="ECO:0000256" key="1">
    <source>
        <dbReference type="ARBA" id="ARBA00005253"/>
    </source>
</evidence>
<dbReference type="HOGENOM" id="CLU_061288_19_4_1"/>
<dbReference type="InterPro" id="IPR011992">
    <property type="entry name" value="EF-hand-dom_pair"/>
</dbReference>
<evidence type="ECO:0000259" key="5">
    <source>
        <dbReference type="PROSITE" id="PS50222"/>
    </source>
</evidence>
<dbReference type="AlphaFoldDB" id="F0W7H8"/>
<dbReference type="InterPro" id="IPR018247">
    <property type="entry name" value="EF_Hand_1_Ca_BS"/>
</dbReference>
<organism evidence="6">
    <name type="scientific">Albugo laibachii Nc14</name>
    <dbReference type="NCBI Taxonomy" id="890382"/>
    <lineage>
        <taxon>Eukaryota</taxon>
        <taxon>Sar</taxon>
        <taxon>Stramenopiles</taxon>
        <taxon>Oomycota</taxon>
        <taxon>Peronosporomycetes</taxon>
        <taxon>Albuginales</taxon>
        <taxon>Albuginaceae</taxon>
        <taxon>Albugo</taxon>
    </lineage>
</organism>
<dbReference type="FunFam" id="1.10.238.10:FF:000178">
    <property type="entry name" value="Calmodulin-2 A"/>
    <property type="match status" value="1"/>
</dbReference>
<dbReference type="PROSITE" id="PS50222">
    <property type="entry name" value="EF_HAND_2"/>
    <property type="match status" value="2"/>
</dbReference>
<dbReference type="SMART" id="SM00054">
    <property type="entry name" value="EFh"/>
    <property type="match status" value="2"/>
</dbReference>
<comment type="similarity">
    <text evidence="1">Belongs to the centrin family.</text>
</comment>
<dbReference type="PANTHER" id="PTHR23048">
    <property type="entry name" value="MYOSIN LIGHT CHAIN 1, 3"/>
    <property type="match status" value="1"/>
</dbReference>
<gene>
    <name evidence="6" type="primary">AlNc14C30G2784</name>
    <name evidence="6" type="ORF">ALNC14_032220</name>
</gene>
<dbReference type="PANTHER" id="PTHR23048:SF0">
    <property type="entry name" value="CALMODULIN LIKE 3"/>
    <property type="match status" value="1"/>
</dbReference>